<reference evidence="1 2" key="1">
    <citation type="submission" date="2013-08" db="EMBL/GenBank/DDBJ databases">
        <authorList>
            <person name="Weinstock G."/>
            <person name="Sodergren E."/>
            <person name="Wylie T."/>
            <person name="Fulton L."/>
            <person name="Fulton R."/>
            <person name="Fronick C."/>
            <person name="O'Laughlin M."/>
            <person name="Godfrey J."/>
            <person name="Miner T."/>
            <person name="Herter B."/>
            <person name="Appelbaum E."/>
            <person name="Cordes M."/>
            <person name="Lek S."/>
            <person name="Wollam A."/>
            <person name="Pepin K.H."/>
            <person name="Palsikar V.B."/>
            <person name="Mitreva M."/>
            <person name="Wilson R.K."/>
        </authorList>
    </citation>
    <scope>NUCLEOTIDE SEQUENCE [LARGE SCALE GENOMIC DNA]</scope>
    <source>
        <strain evidence="1 2">ATCC BAA-474</strain>
    </source>
</reference>
<evidence type="ECO:0008006" key="3">
    <source>
        <dbReference type="Google" id="ProtNLM"/>
    </source>
</evidence>
<name>U7UZE4_9FUSO</name>
<comment type="caution">
    <text evidence="1">The sequence shown here is derived from an EMBL/GenBank/DDBJ whole genome shotgun (WGS) entry which is preliminary data.</text>
</comment>
<dbReference type="AlphaFoldDB" id="U7UZE4"/>
<dbReference type="RefSeq" id="WP_023052361.1">
    <property type="nucleotide sequence ID" value="NZ_CP173062.2"/>
</dbReference>
<gene>
    <name evidence="1" type="ORF">HMPREF0202_02836</name>
</gene>
<accession>U7UZE4</accession>
<dbReference type="EMBL" id="AXZF01000180">
    <property type="protein sequence ID" value="ERT64279.1"/>
    <property type="molecule type" value="Genomic_DNA"/>
</dbReference>
<proteinExistence type="predicted"/>
<dbReference type="Proteomes" id="UP000017081">
    <property type="component" value="Unassembled WGS sequence"/>
</dbReference>
<sequence>MKILREILEDAKNKIVKLNGERLCNQTSNSCGCCNWDYSLISLDEKREIVEFLRKNNEVKEKVLKNKLEESVCYFHDKELGKCLIYKLRPICCRYISYKIYEKDDCFKTCSPLEPCRKSCSTVIRLEKKDVRIEKYPLKSYQLNDERYYFIDDKVIEEYKEYKNKQNVKLNSVIEEIKK</sequence>
<organism evidence="1 2">
    <name type="scientific">Cetobacterium somerae ATCC BAA-474</name>
    <dbReference type="NCBI Taxonomy" id="1319815"/>
    <lineage>
        <taxon>Bacteria</taxon>
        <taxon>Fusobacteriati</taxon>
        <taxon>Fusobacteriota</taxon>
        <taxon>Fusobacteriia</taxon>
        <taxon>Fusobacteriales</taxon>
        <taxon>Fusobacteriaceae</taxon>
        <taxon>Cetobacterium</taxon>
    </lineage>
</organism>
<evidence type="ECO:0000313" key="2">
    <source>
        <dbReference type="Proteomes" id="UP000017081"/>
    </source>
</evidence>
<evidence type="ECO:0000313" key="1">
    <source>
        <dbReference type="EMBL" id="ERT64279.1"/>
    </source>
</evidence>
<keyword evidence="2" id="KW-1185">Reference proteome</keyword>
<protein>
    <recommendedName>
        <fullName evidence="3">Flagellin N-methylase</fullName>
    </recommendedName>
</protein>
<dbReference type="HOGENOM" id="CLU_1500944_0_0_0"/>